<keyword evidence="1" id="KW-0472">Membrane</keyword>
<keyword evidence="1" id="KW-1133">Transmembrane helix</keyword>
<name>A0A5C5U9G1_9GAMM</name>
<comment type="caution">
    <text evidence="2">The sequence shown here is derived from an EMBL/GenBank/DDBJ whole genome shotgun (WGS) entry which is preliminary data.</text>
</comment>
<feature type="transmembrane region" description="Helical" evidence="1">
    <location>
        <begin position="107"/>
        <end position="129"/>
    </location>
</feature>
<gene>
    <name evidence="2" type="ORF">FQY79_00705</name>
</gene>
<proteinExistence type="predicted"/>
<dbReference type="OrthoDB" id="5959126at2"/>
<evidence type="ECO:0000313" key="3">
    <source>
        <dbReference type="Proteomes" id="UP000315949"/>
    </source>
</evidence>
<organism evidence="2 3">
    <name type="scientific">Luteimonas wenzhouensis</name>
    <dbReference type="NCBI Taxonomy" id="2599615"/>
    <lineage>
        <taxon>Bacteria</taxon>
        <taxon>Pseudomonadati</taxon>
        <taxon>Pseudomonadota</taxon>
        <taxon>Gammaproteobacteria</taxon>
        <taxon>Lysobacterales</taxon>
        <taxon>Lysobacteraceae</taxon>
        <taxon>Luteimonas</taxon>
    </lineage>
</organism>
<dbReference type="AlphaFoldDB" id="A0A5C5U9G1"/>
<keyword evidence="3" id="KW-1185">Reference proteome</keyword>
<sequence>MSTGDDDRPGRALLLAAGLLWTLPNTLAGLCAGLAGMAAGARPRLDRDALALVFHRWPWGPGGAMTLGNVILHTGERLDVRCTTYVHRAGLCRDPEVLLRDHERAHVLQYMVLGPLFLPLYLLCGGISVRNRFERAADRYARSGQGWWPWPCEPVPTDGRTP</sequence>
<evidence type="ECO:0000256" key="1">
    <source>
        <dbReference type="SAM" id="Phobius"/>
    </source>
</evidence>
<reference evidence="2 3" key="1">
    <citation type="submission" date="2019-07" db="EMBL/GenBank/DDBJ databases">
        <title>Luteimonas sp. YD-1 nov., isolated from acidic soil.</title>
        <authorList>
            <person name="Zhou J."/>
        </authorList>
    </citation>
    <scope>NUCLEOTIDE SEQUENCE [LARGE SCALE GENOMIC DNA]</scope>
    <source>
        <strain evidence="2 3">YD-1</strain>
    </source>
</reference>
<keyword evidence="1" id="KW-0812">Transmembrane</keyword>
<evidence type="ECO:0008006" key="4">
    <source>
        <dbReference type="Google" id="ProtNLM"/>
    </source>
</evidence>
<protein>
    <recommendedName>
        <fullName evidence="4">DUF4157 domain-containing protein</fullName>
    </recommendedName>
</protein>
<evidence type="ECO:0000313" key="2">
    <source>
        <dbReference type="EMBL" id="TWT22192.1"/>
    </source>
</evidence>
<dbReference type="Proteomes" id="UP000315949">
    <property type="component" value="Unassembled WGS sequence"/>
</dbReference>
<dbReference type="EMBL" id="VOHE01000001">
    <property type="protein sequence ID" value="TWT22192.1"/>
    <property type="molecule type" value="Genomic_DNA"/>
</dbReference>
<accession>A0A5C5U9G1</accession>